<comment type="subcellular location">
    <subcellularLocation>
        <location evidence="1">Nucleus</location>
    </subcellularLocation>
</comment>
<feature type="region of interest" description="Disordered" evidence="16">
    <location>
        <begin position="382"/>
        <end position="487"/>
    </location>
</feature>
<dbReference type="PROSITE" id="PS50082">
    <property type="entry name" value="WD_REPEATS_2"/>
    <property type="match status" value="3"/>
</dbReference>
<dbReference type="PRINTS" id="PR00319">
    <property type="entry name" value="GPROTEINB"/>
</dbReference>
<reference evidence="19" key="2">
    <citation type="submission" date="2025-09" db="UniProtKB">
        <authorList>
            <consortium name="Ensembl"/>
        </authorList>
    </citation>
    <scope>IDENTIFICATION</scope>
</reference>
<evidence type="ECO:0000256" key="16">
    <source>
        <dbReference type="SAM" id="MobiDB-lite"/>
    </source>
</evidence>
<evidence type="ECO:0000256" key="9">
    <source>
        <dbReference type="ARBA" id="ARBA00023204"/>
    </source>
</evidence>
<comment type="function">
    <text evidence="12">Acts as a component of the histone chaperone complex chromatin assembly factor 1 (CAF-1), which assembles histone octamers onto DNA during replication and repair. CAF-1 performs the first step of the nucleosome assembly process, bringing newly synthesized histones H3 and H4 to replicating DNA; histones H2A/H2B can bind to this chromatin precursor subsequent to DNA replication to complete the histone octamer.</text>
</comment>
<keyword evidence="4" id="KW-0235">DNA replication</keyword>
<feature type="domain" description="Chromatin assembly factor 1 subunit B C-terminal" evidence="17">
    <location>
        <begin position="409"/>
        <end position="530"/>
    </location>
</feature>
<evidence type="ECO:0000256" key="10">
    <source>
        <dbReference type="ARBA" id="ARBA00023242"/>
    </source>
</evidence>
<dbReference type="Ensembl" id="ENSCCET00000028782.1">
    <property type="protein sequence ID" value="ENSCCEP00000018866.1"/>
    <property type="gene ID" value="ENSCCEG00000017191.1"/>
</dbReference>
<dbReference type="Pfam" id="PF24105">
    <property type="entry name" value="Beta-prop_CAF1B_HIR1"/>
    <property type="match status" value="1"/>
</dbReference>
<accession>A0A8C0VAL4</accession>
<protein>
    <recommendedName>
        <fullName evidence="13">Chromatin assembly factor 1 subunit B</fullName>
    </recommendedName>
    <alternativeName>
        <fullName evidence="14">Chromatin assembly factor I p60 subunit</fullName>
    </alternativeName>
</protein>
<dbReference type="PROSITE" id="PS00678">
    <property type="entry name" value="WD_REPEATS_1"/>
    <property type="match status" value="1"/>
</dbReference>
<dbReference type="GO" id="GO:0033186">
    <property type="term" value="C:CAF-1 complex"/>
    <property type="evidence" value="ECO:0007669"/>
    <property type="project" value="TreeGrafter"/>
</dbReference>
<evidence type="ECO:0000256" key="14">
    <source>
        <dbReference type="ARBA" id="ARBA00082781"/>
    </source>
</evidence>
<dbReference type="InterPro" id="IPR045145">
    <property type="entry name" value="PTHR15271"/>
</dbReference>
<dbReference type="Pfam" id="PF15512">
    <property type="entry name" value="CAF-1_p60_C"/>
    <property type="match status" value="1"/>
</dbReference>
<evidence type="ECO:0000256" key="7">
    <source>
        <dbReference type="ARBA" id="ARBA00022853"/>
    </source>
</evidence>
<dbReference type="SUPFAM" id="SSF50978">
    <property type="entry name" value="WD40 repeat-like"/>
    <property type="match status" value="1"/>
</dbReference>
<evidence type="ECO:0000256" key="11">
    <source>
        <dbReference type="ARBA" id="ARBA00023306"/>
    </source>
</evidence>
<gene>
    <name evidence="19" type="primary">CHAF1B</name>
</gene>
<dbReference type="FunFam" id="2.130.10.10:FF:001887">
    <property type="entry name" value="Chromatin assembly factor 1, subunit B"/>
    <property type="match status" value="1"/>
</dbReference>
<evidence type="ECO:0000256" key="5">
    <source>
        <dbReference type="ARBA" id="ARBA00022737"/>
    </source>
</evidence>
<dbReference type="GO" id="GO:0005634">
    <property type="term" value="C:nucleus"/>
    <property type="evidence" value="ECO:0007669"/>
    <property type="project" value="UniProtKB-SubCell"/>
</dbReference>
<feature type="repeat" description="WD" evidence="15">
    <location>
        <begin position="157"/>
        <end position="198"/>
    </location>
</feature>
<dbReference type="AlphaFoldDB" id="A0A8C0VAL4"/>
<reference evidence="19" key="1">
    <citation type="submission" date="2025-08" db="UniProtKB">
        <authorList>
            <consortium name="Ensembl"/>
        </authorList>
    </citation>
    <scope>IDENTIFICATION</scope>
</reference>
<evidence type="ECO:0000256" key="8">
    <source>
        <dbReference type="ARBA" id="ARBA00023186"/>
    </source>
</evidence>
<evidence type="ECO:0000313" key="20">
    <source>
        <dbReference type="Proteomes" id="UP000694410"/>
    </source>
</evidence>
<dbReference type="InterPro" id="IPR029129">
    <property type="entry name" value="CAF1_p60_C"/>
</dbReference>
<keyword evidence="11" id="KW-0131">Cell cycle</keyword>
<dbReference type="SMART" id="SM00320">
    <property type="entry name" value="WD40"/>
    <property type="match status" value="5"/>
</dbReference>
<keyword evidence="3 15" id="KW-0853">WD repeat</keyword>
<dbReference type="PANTHER" id="PTHR15271">
    <property type="entry name" value="CHROMATIN ASSEMBLY FACTOR 1 SUBUNIT B"/>
    <property type="match status" value="1"/>
</dbReference>
<dbReference type="InterPro" id="IPR001680">
    <property type="entry name" value="WD40_rpt"/>
</dbReference>
<keyword evidence="9" id="KW-0234">DNA repair</keyword>
<feature type="repeat" description="WD" evidence="15">
    <location>
        <begin position="115"/>
        <end position="156"/>
    </location>
</feature>
<dbReference type="Gene3D" id="2.130.10.10">
    <property type="entry name" value="YVTN repeat-like/Quinoprotein amine dehydrogenase"/>
    <property type="match status" value="2"/>
</dbReference>
<keyword evidence="10" id="KW-0539">Nucleus</keyword>
<dbReference type="InterPro" id="IPR019775">
    <property type="entry name" value="WD40_repeat_CS"/>
</dbReference>
<evidence type="ECO:0000256" key="4">
    <source>
        <dbReference type="ARBA" id="ARBA00022705"/>
    </source>
</evidence>
<evidence type="ECO:0000259" key="18">
    <source>
        <dbReference type="Pfam" id="PF24105"/>
    </source>
</evidence>
<feature type="compositionally biased region" description="Polar residues" evidence="16">
    <location>
        <begin position="473"/>
        <end position="482"/>
    </location>
</feature>
<comment type="similarity">
    <text evidence="2">Belongs to the WD repeat HIR1 family.</text>
</comment>
<feature type="domain" description="CAF1B/HIR1 beta-propeller" evidence="18">
    <location>
        <begin position="1"/>
        <end position="377"/>
    </location>
</feature>
<dbReference type="FunFam" id="2.130.10.10:FF:000248">
    <property type="entry name" value="Chromatin assembly factor 1 subunit B"/>
    <property type="match status" value="1"/>
</dbReference>
<evidence type="ECO:0000256" key="6">
    <source>
        <dbReference type="ARBA" id="ARBA00022763"/>
    </source>
</evidence>
<dbReference type="InterPro" id="IPR015943">
    <property type="entry name" value="WD40/YVTN_repeat-like_dom_sf"/>
</dbReference>
<dbReference type="GO" id="GO:0006335">
    <property type="term" value="P:DNA replication-dependent chromatin assembly"/>
    <property type="evidence" value="ECO:0007669"/>
    <property type="project" value="InterPro"/>
</dbReference>
<evidence type="ECO:0000256" key="12">
    <source>
        <dbReference type="ARBA" id="ARBA00055488"/>
    </source>
</evidence>
<organism evidence="19 20">
    <name type="scientific">Cyanistes caeruleus</name>
    <name type="common">Eurasian blue tit</name>
    <name type="synonym">Parus caeruleus</name>
    <dbReference type="NCBI Taxonomy" id="156563"/>
    <lineage>
        <taxon>Eukaryota</taxon>
        <taxon>Metazoa</taxon>
        <taxon>Chordata</taxon>
        <taxon>Craniata</taxon>
        <taxon>Vertebrata</taxon>
        <taxon>Euteleostomi</taxon>
        <taxon>Archelosauria</taxon>
        <taxon>Archosauria</taxon>
        <taxon>Dinosauria</taxon>
        <taxon>Saurischia</taxon>
        <taxon>Theropoda</taxon>
        <taxon>Coelurosauria</taxon>
        <taxon>Aves</taxon>
        <taxon>Neognathae</taxon>
        <taxon>Neoaves</taxon>
        <taxon>Telluraves</taxon>
        <taxon>Australaves</taxon>
        <taxon>Passeriformes</taxon>
        <taxon>Paridae</taxon>
        <taxon>Cyanistes</taxon>
    </lineage>
</organism>
<dbReference type="InterPro" id="IPR055410">
    <property type="entry name" value="Beta-prop_CAF1B_HIR1"/>
</dbReference>
<dbReference type="GO" id="GO:0006260">
    <property type="term" value="P:DNA replication"/>
    <property type="evidence" value="ECO:0007669"/>
    <property type="project" value="UniProtKB-KW"/>
</dbReference>
<evidence type="ECO:0000256" key="15">
    <source>
        <dbReference type="PROSITE-ProRule" id="PRU00221"/>
    </source>
</evidence>
<dbReference type="InterPro" id="IPR001632">
    <property type="entry name" value="WD40_G-protein_beta-like"/>
</dbReference>
<evidence type="ECO:0000256" key="2">
    <source>
        <dbReference type="ARBA" id="ARBA00007306"/>
    </source>
</evidence>
<proteinExistence type="inferred from homology"/>
<keyword evidence="8" id="KW-0143">Chaperone</keyword>
<dbReference type="PANTHER" id="PTHR15271:SF4">
    <property type="entry name" value="CHROMATIN ASSEMBLY FACTOR 1 SUBUNIT B"/>
    <property type="match status" value="1"/>
</dbReference>
<keyword evidence="6" id="KW-0227">DNA damage</keyword>
<dbReference type="Proteomes" id="UP000694410">
    <property type="component" value="Unplaced"/>
</dbReference>
<evidence type="ECO:0000256" key="13">
    <source>
        <dbReference type="ARBA" id="ARBA00070759"/>
    </source>
</evidence>
<dbReference type="GO" id="GO:0006281">
    <property type="term" value="P:DNA repair"/>
    <property type="evidence" value="ECO:0007669"/>
    <property type="project" value="UniProtKB-KW"/>
</dbReference>
<keyword evidence="7" id="KW-0156">Chromatin regulator</keyword>
<sequence>MKVITCEIVWHNKEPVYSLDFQASAGVDTAVRIWKVEKGPDGKAIVEFLSNLARHTKAVNVVRFSPSGEILASGGDDAVILLWKLNDSKELEPLVFQDEDEAQLNKENWAVVKTLRGHLEDVYDICWTSDGNYMASASVDNTAIMWDVNKGQKVSIFNEHKSYVQGVTWDPLGQYIATLSCDRVLRVYSTQTKRVAFNVTKMPSGSGAEGEARSFRMFHDDSMKSFFRRLSFTPDGSYLLTPAGCVESGENVTNTTYVFSRNNLKRPVGHLPCPGKGTLAVRCCPVYFELRGASAKDETNPKSPPALFNLPYRLVFAVASEDSVLFYDTEQSFPFGYVSNIHYHTLSDISWSSDGSFLAISSTDGYCSFVTFEEDELGTPLKEKPQIHVRTPGAAAADKKAKKSHKVISPGSRLAEGTPPSKDPPVQPRTPSTAGKELPSTPVGIKTLPVPSPSTPVGIKTLPVPSSEERRSSQAATQSSKAPQPRRVTLTTLQSCFKTPRRINLISLKPDTPASAFPDPAPIPPSSEQEHGEFLWLLIPAKFLPSQIFPLQVYFVKKSSLLLQILKLLVCFDVKGALGSVKCVLPALGQLIVIVPTVLEQ</sequence>
<dbReference type="GO" id="GO:0006334">
    <property type="term" value="P:nucleosome assembly"/>
    <property type="evidence" value="ECO:0007669"/>
    <property type="project" value="TreeGrafter"/>
</dbReference>
<keyword evidence="20" id="KW-1185">Reference proteome</keyword>
<evidence type="ECO:0000256" key="1">
    <source>
        <dbReference type="ARBA" id="ARBA00004123"/>
    </source>
</evidence>
<dbReference type="FunFam" id="2.130.10.10:FF:003156">
    <property type="entry name" value="Chromatin assembly factor 1, subunit B"/>
    <property type="match status" value="1"/>
</dbReference>
<evidence type="ECO:0000256" key="3">
    <source>
        <dbReference type="ARBA" id="ARBA00022574"/>
    </source>
</evidence>
<dbReference type="PROSITE" id="PS50294">
    <property type="entry name" value="WD_REPEATS_REGION"/>
    <property type="match status" value="2"/>
</dbReference>
<feature type="repeat" description="WD" evidence="15">
    <location>
        <begin position="52"/>
        <end position="93"/>
    </location>
</feature>
<dbReference type="InterPro" id="IPR036322">
    <property type="entry name" value="WD40_repeat_dom_sf"/>
</dbReference>
<keyword evidence="5" id="KW-0677">Repeat</keyword>
<name>A0A8C0VAL4_CYACU</name>
<evidence type="ECO:0000259" key="17">
    <source>
        <dbReference type="Pfam" id="PF15512"/>
    </source>
</evidence>
<evidence type="ECO:0000313" key="19">
    <source>
        <dbReference type="Ensembl" id="ENSCCEP00000018866.1"/>
    </source>
</evidence>